<dbReference type="EnsemblPlants" id="Pp3c14_7930V3.2">
    <property type="protein sequence ID" value="Pp3c14_7930V3.2"/>
    <property type="gene ID" value="Pp3c14_7930"/>
</dbReference>
<reference evidence="1" key="3">
    <citation type="submission" date="2020-12" db="UniProtKB">
        <authorList>
            <consortium name="EnsemblPlants"/>
        </authorList>
    </citation>
    <scope>IDENTIFICATION</scope>
</reference>
<dbReference type="Gramene" id="Pp3c14_7930V3.2">
    <property type="protein sequence ID" value="Pp3c14_7930V3.2"/>
    <property type="gene ID" value="Pp3c14_7930"/>
</dbReference>
<keyword evidence="2" id="KW-1185">Reference proteome</keyword>
<evidence type="ECO:0000313" key="1">
    <source>
        <dbReference type="EnsemblPlants" id="Pp3c14_7930V3.2"/>
    </source>
</evidence>
<dbReference type="AlphaFoldDB" id="A0A7I4B179"/>
<sequence>MGSQLKSAYSSTPAMAVEALLVSVAAPPPSAGALLHGHWSVVQQTTNAAISAFRLGQRDVGIFNDGRCNSVSSQYRRAAVRANVGSEGKHEVRAGEGVDDAELGLASCLELAEDGSRYLHVVASSMHNVDNGCIIGLTCVPITKGCSSVQNLEFPLFLNALAASPIRAAVEKGGLPHALEDLGNLSDLDLQRIYVNSFTSVKRGGDFVVLDERTGVRSVVASTFPQAIAVALRYRQPFFVMLEALLSANKDFIDRMLINPLARDQDGDVEWLAGLSKSMHVIVGNQARLQAALKSAVESEQYEEAFKLKQALADHDTCINQRAVHVLQRLRTLYLERMGIFFKLFRVRPTHVRVRLVQDCIPLHL</sequence>
<dbReference type="InParanoid" id="A0A7I4B179"/>
<protein>
    <submittedName>
        <fullName evidence="1">Uncharacterized protein</fullName>
    </submittedName>
</protein>
<dbReference type="EMBL" id="ABEU02000014">
    <property type="status" value="NOT_ANNOTATED_CDS"/>
    <property type="molecule type" value="Genomic_DNA"/>
</dbReference>
<accession>A0A7I4B179</accession>
<proteinExistence type="predicted"/>
<gene>
    <name evidence="1" type="primary">LOC112291269</name>
</gene>
<organism evidence="1 2">
    <name type="scientific">Physcomitrium patens</name>
    <name type="common">Spreading-leaved earth moss</name>
    <name type="synonym">Physcomitrella patens</name>
    <dbReference type="NCBI Taxonomy" id="3218"/>
    <lineage>
        <taxon>Eukaryota</taxon>
        <taxon>Viridiplantae</taxon>
        <taxon>Streptophyta</taxon>
        <taxon>Embryophyta</taxon>
        <taxon>Bryophyta</taxon>
        <taxon>Bryophytina</taxon>
        <taxon>Bryopsida</taxon>
        <taxon>Funariidae</taxon>
        <taxon>Funariales</taxon>
        <taxon>Funariaceae</taxon>
        <taxon>Physcomitrium</taxon>
    </lineage>
</organism>
<reference evidence="1 2" key="2">
    <citation type="journal article" date="2018" name="Plant J.">
        <title>The Physcomitrella patens chromosome-scale assembly reveals moss genome structure and evolution.</title>
        <authorList>
            <person name="Lang D."/>
            <person name="Ullrich K.K."/>
            <person name="Murat F."/>
            <person name="Fuchs J."/>
            <person name="Jenkins J."/>
            <person name="Haas F.B."/>
            <person name="Piednoel M."/>
            <person name="Gundlach H."/>
            <person name="Van Bel M."/>
            <person name="Meyberg R."/>
            <person name="Vives C."/>
            <person name="Morata J."/>
            <person name="Symeonidi A."/>
            <person name="Hiss M."/>
            <person name="Muchero W."/>
            <person name="Kamisugi Y."/>
            <person name="Saleh O."/>
            <person name="Blanc G."/>
            <person name="Decker E.L."/>
            <person name="van Gessel N."/>
            <person name="Grimwood J."/>
            <person name="Hayes R.D."/>
            <person name="Graham S.W."/>
            <person name="Gunter L.E."/>
            <person name="McDaniel S.F."/>
            <person name="Hoernstein S.N.W."/>
            <person name="Larsson A."/>
            <person name="Li F.W."/>
            <person name="Perroud P.F."/>
            <person name="Phillips J."/>
            <person name="Ranjan P."/>
            <person name="Rokshar D.S."/>
            <person name="Rothfels C.J."/>
            <person name="Schneider L."/>
            <person name="Shu S."/>
            <person name="Stevenson D.W."/>
            <person name="Thummler F."/>
            <person name="Tillich M."/>
            <person name="Villarreal Aguilar J.C."/>
            <person name="Widiez T."/>
            <person name="Wong G.K."/>
            <person name="Wymore A."/>
            <person name="Zhang Y."/>
            <person name="Zimmer A.D."/>
            <person name="Quatrano R.S."/>
            <person name="Mayer K.F.X."/>
            <person name="Goodstein D."/>
            <person name="Casacuberta J.M."/>
            <person name="Vandepoele K."/>
            <person name="Reski R."/>
            <person name="Cuming A.C."/>
            <person name="Tuskan G.A."/>
            <person name="Maumus F."/>
            <person name="Salse J."/>
            <person name="Schmutz J."/>
            <person name="Rensing S.A."/>
        </authorList>
    </citation>
    <scope>NUCLEOTIDE SEQUENCE [LARGE SCALE GENOMIC DNA]</scope>
    <source>
        <strain evidence="1 2">cv. Gransden 2004</strain>
    </source>
</reference>
<name>A0A7I4B179_PHYPA</name>
<reference evidence="1 2" key="1">
    <citation type="journal article" date="2008" name="Science">
        <title>The Physcomitrella genome reveals evolutionary insights into the conquest of land by plants.</title>
        <authorList>
            <person name="Rensing S."/>
            <person name="Lang D."/>
            <person name="Zimmer A."/>
            <person name="Terry A."/>
            <person name="Salamov A."/>
            <person name="Shapiro H."/>
            <person name="Nishiyama T."/>
            <person name="Perroud P.-F."/>
            <person name="Lindquist E."/>
            <person name="Kamisugi Y."/>
            <person name="Tanahashi T."/>
            <person name="Sakakibara K."/>
            <person name="Fujita T."/>
            <person name="Oishi K."/>
            <person name="Shin-I T."/>
            <person name="Kuroki Y."/>
            <person name="Toyoda A."/>
            <person name="Suzuki Y."/>
            <person name="Hashimoto A."/>
            <person name="Yamaguchi K."/>
            <person name="Sugano A."/>
            <person name="Kohara Y."/>
            <person name="Fujiyama A."/>
            <person name="Anterola A."/>
            <person name="Aoki S."/>
            <person name="Ashton N."/>
            <person name="Barbazuk W.B."/>
            <person name="Barker E."/>
            <person name="Bennetzen J."/>
            <person name="Bezanilla M."/>
            <person name="Blankenship R."/>
            <person name="Cho S.H."/>
            <person name="Dutcher S."/>
            <person name="Estelle M."/>
            <person name="Fawcett J.A."/>
            <person name="Gundlach H."/>
            <person name="Hanada K."/>
            <person name="Heyl A."/>
            <person name="Hicks K.A."/>
            <person name="Hugh J."/>
            <person name="Lohr M."/>
            <person name="Mayer K."/>
            <person name="Melkozernov A."/>
            <person name="Murata T."/>
            <person name="Nelson D."/>
            <person name="Pils B."/>
            <person name="Prigge M."/>
            <person name="Reiss B."/>
            <person name="Renner T."/>
            <person name="Rombauts S."/>
            <person name="Rushton P."/>
            <person name="Sanderfoot A."/>
            <person name="Schween G."/>
            <person name="Shiu S.-H."/>
            <person name="Stueber K."/>
            <person name="Theodoulou F.L."/>
            <person name="Tu H."/>
            <person name="Van de Peer Y."/>
            <person name="Verrier P.J."/>
            <person name="Waters E."/>
            <person name="Wood A."/>
            <person name="Yang L."/>
            <person name="Cove D."/>
            <person name="Cuming A."/>
            <person name="Hasebe M."/>
            <person name="Lucas S."/>
            <person name="Mishler D.B."/>
            <person name="Reski R."/>
            <person name="Grigoriev I."/>
            <person name="Quatrano R.S."/>
            <person name="Boore J.L."/>
        </authorList>
    </citation>
    <scope>NUCLEOTIDE SEQUENCE [LARGE SCALE GENOMIC DNA]</scope>
    <source>
        <strain evidence="1 2">cv. Gransden 2004</strain>
    </source>
</reference>
<dbReference type="Proteomes" id="UP000006727">
    <property type="component" value="Chromosome 14"/>
</dbReference>
<evidence type="ECO:0000313" key="2">
    <source>
        <dbReference type="Proteomes" id="UP000006727"/>
    </source>
</evidence>